<dbReference type="InterPro" id="IPR009057">
    <property type="entry name" value="Homeodomain-like_sf"/>
</dbReference>
<dbReference type="SMART" id="SM00717">
    <property type="entry name" value="SANT"/>
    <property type="match status" value="1"/>
</dbReference>
<dbReference type="InterPro" id="IPR039467">
    <property type="entry name" value="TFIIIB_B''_Myb"/>
</dbReference>
<evidence type="ECO:0000313" key="4">
    <source>
        <dbReference type="Proteomes" id="UP000095023"/>
    </source>
</evidence>
<dbReference type="PROSITE" id="PS51293">
    <property type="entry name" value="SANT"/>
    <property type="match status" value="1"/>
</dbReference>
<feature type="region of interest" description="Disordered" evidence="1">
    <location>
        <begin position="127"/>
        <end position="151"/>
    </location>
</feature>
<dbReference type="Gene3D" id="1.10.10.60">
    <property type="entry name" value="Homeodomain-like"/>
    <property type="match status" value="1"/>
</dbReference>
<dbReference type="OrthoDB" id="272624at2759"/>
<dbReference type="PANTHER" id="PTHR22929">
    <property type="entry name" value="RNA POLYMERASE III TRANSCRIPTION INITIATION FACTOR B"/>
    <property type="match status" value="1"/>
</dbReference>
<gene>
    <name evidence="3" type="ORF">CANCADRAFT_45687</name>
</gene>
<accession>A0A1E4TBU8</accession>
<dbReference type="InterPro" id="IPR001005">
    <property type="entry name" value="SANT/Myb"/>
</dbReference>
<dbReference type="Pfam" id="PF15963">
    <property type="entry name" value="Myb_DNA-bind_7"/>
    <property type="match status" value="1"/>
</dbReference>
<dbReference type="AlphaFoldDB" id="A0A1E4TBU8"/>
<reference evidence="4" key="1">
    <citation type="submission" date="2016-02" db="EMBL/GenBank/DDBJ databases">
        <title>Comparative genomics of biotechnologically important yeasts.</title>
        <authorList>
            <consortium name="DOE Joint Genome Institute"/>
            <person name="Riley R."/>
            <person name="Haridas S."/>
            <person name="Wolfe K.H."/>
            <person name="Lopes M.R."/>
            <person name="Hittinger C.T."/>
            <person name="Goker M."/>
            <person name="Salamov A."/>
            <person name="Wisecaver J."/>
            <person name="Long T.M."/>
            <person name="Aerts A.L."/>
            <person name="Barry K."/>
            <person name="Choi C."/>
            <person name="Clum A."/>
            <person name="Coughlan A.Y."/>
            <person name="Deshpande S."/>
            <person name="Douglass A.P."/>
            <person name="Hanson S.J."/>
            <person name="Klenk H.-P."/>
            <person name="Labutti K."/>
            <person name="Lapidus A."/>
            <person name="Lindquist E."/>
            <person name="Lipzen A."/>
            <person name="Meier-Kolthoff J.P."/>
            <person name="Ohm R.A."/>
            <person name="Otillar R.P."/>
            <person name="Pangilinan J."/>
            <person name="Peng Y."/>
            <person name="Rokas A."/>
            <person name="Rosa C.A."/>
            <person name="Scheuner C."/>
            <person name="Sibirny A.A."/>
            <person name="Slot J.C."/>
            <person name="Stielow J.B."/>
            <person name="Sun H."/>
            <person name="Kurtzman C.P."/>
            <person name="Blackwell M."/>
            <person name="Jeffries T.W."/>
            <person name="Grigoriev I.V."/>
        </authorList>
    </citation>
    <scope>NUCLEOTIDE SEQUENCE [LARGE SCALE GENOMIC DNA]</scope>
    <source>
        <strain evidence="4">NRRL Y-17796</strain>
    </source>
</reference>
<dbReference type="SUPFAM" id="SSF46689">
    <property type="entry name" value="Homeodomain-like"/>
    <property type="match status" value="1"/>
</dbReference>
<feature type="compositionally biased region" description="Basic and acidic residues" evidence="1">
    <location>
        <begin position="37"/>
        <end position="46"/>
    </location>
</feature>
<sequence length="443" mass="50451">MSESGTRSSLRFAPKASARLKARTKDVPSTVEAIAETDPKPTHTEGIETADSEYDVHVPVAAPEEPPKRRSQPRLRVKSFKINSDKSKVQNKATEAVTVAKTEPDLADPDIPVSVIDARRRAIQAARTEHKSRRHAQVSSVEDAETTDQRQLGKVRWTEPPEAQVIDPEPSSTDQGTTTFAEFITTEDTVAEPSSTGEVDIENLTMAELCKDTKFGRTSETYQQFEEIRRKRRRAARRTRFPEVTEAEEEFEKARKKVMETITDKDESGRRRTRGKPELMLKNGRIVLNNESLQVDRHEQNRETSAVDVAPAQIMQNNPLERRITSALWTRRERSDRWDARETALFYRALSMWGTDFGLISQMFPGRSRRQIKSKFNFEEKKFPDKVNTALIQKVPADITLFERISGIEVMTLDDFERDITAVKNEHDEMVQVAGSFMNPTST</sequence>
<dbReference type="PANTHER" id="PTHR22929:SF0">
    <property type="entry name" value="TRANSCRIPTION FACTOR TFIIIB COMPONENT B'' HOMOLOG"/>
    <property type="match status" value="1"/>
</dbReference>
<feature type="domain" description="SANT" evidence="2">
    <location>
        <begin position="333"/>
        <end position="384"/>
    </location>
</feature>
<proteinExistence type="predicted"/>
<organism evidence="3 4">
    <name type="scientific">Tortispora caseinolytica NRRL Y-17796</name>
    <dbReference type="NCBI Taxonomy" id="767744"/>
    <lineage>
        <taxon>Eukaryota</taxon>
        <taxon>Fungi</taxon>
        <taxon>Dikarya</taxon>
        <taxon>Ascomycota</taxon>
        <taxon>Saccharomycotina</taxon>
        <taxon>Trigonopsidomycetes</taxon>
        <taxon>Trigonopsidales</taxon>
        <taxon>Trigonopsidaceae</taxon>
        <taxon>Tortispora</taxon>
    </lineage>
</organism>
<evidence type="ECO:0000313" key="3">
    <source>
        <dbReference type="EMBL" id="ODV89236.1"/>
    </source>
</evidence>
<evidence type="ECO:0000256" key="1">
    <source>
        <dbReference type="SAM" id="MobiDB-lite"/>
    </source>
</evidence>
<dbReference type="GO" id="GO:0070898">
    <property type="term" value="P:RNA polymerase III preinitiation complex assembly"/>
    <property type="evidence" value="ECO:0007669"/>
    <property type="project" value="TreeGrafter"/>
</dbReference>
<evidence type="ECO:0000259" key="2">
    <source>
        <dbReference type="PROSITE" id="PS51293"/>
    </source>
</evidence>
<dbReference type="Proteomes" id="UP000095023">
    <property type="component" value="Unassembled WGS sequence"/>
</dbReference>
<protein>
    <recommendedName>
        <fullName evidence="2">SANT domain-containing protein</fullName>
    </recommendedName>
</protein>
<feature type="region of interest" description="Disordered" evidence="1">
    <location>
        <begin position="1"/>
        <end position="54"/>
    </location>
</feature>
<keyword evidence="4" id="KW-1185">Reference proteome</keyword>
<dbReference type="InterPro" id="IPR017884">
    <property type="entry name" value="SANT_dom"/>
</dbReference>
<dbReference type="CDD" id="cd00167">
    <property type="entry name" value="SANT"/>
    <property type="match status" value="1"/>
</dbReference>
<dbReference type="EMBL" id="KV453843">
    <property type="protein sequence ID" value="ODV89236.1"/>
    <property type="molecule type" value="Genomic_DNA"/>
</dbReference>
<name>A0A1E4TBU8_9ASCO</name>
<dbReference type="GO" id="GO:0001156">
    <property type="term" value="F:TFIIIC-class transcription factor complex binding"/>
    <property type="evidence" value="ECO:0007669"/>
    <property type="project" value="TreeGrafter"/>
</dbReference>
<dbReference type="GO" id="GO:0000126">
    <property type="term" value="C:transcription factor TFIIIB complex"/>
    <property type="evidence" value="ECO:0007669"/>
    <property type="project" value="TreeGrafter"/>
</dbReference>